<keyword evidence="2" id="KW-1133">Transmembrane helix</keyword>
<feature type="transmembrane region" description="Helical" evidence="2">
    <location>
        <begin position="32"/>
        <end position="55"/>
    </location>
</feature>
<evidence type="ECO:0000259" key="3">
    <source>
        <dbReference type="Pfam" id="PF01551"/>
    </source>
</evidence>
<reference evidence="5 6" key="1">
    <citation type="submission" date="2017-04" db="EMBL/GenBank/DDBJ databases">
        <title>Weissella cibaria strain m2 complete genome.</title>
        <authorList>
            <person name="Pan Q."/>
            <person name="Tan M."/>
            <person name="Yao F."/>
            <person name="Su S."/>
        </authorList>
    </citation>
    <scope>NUCLEOTIDE SEQUENCE [LARGE SCALE GENOMIC DNA]</scope>
    <source>
        <strain evidence="5 6">M2</strain>
    </source>
</reference>
<dbReference type="InterPro" id="IPR011055">
    <property type="entry name" value="Dup_hybrid_motif"/>
</dbReference>
<dbReference type="PANTHER" id="PTHR21666">
    <property type="entry name" value="PEPTIDASE-RELATED"/>
    <property type="match status" value="1"/>
</dbReference>
<evidence type="ECO:0000313" key="6">
    <source>
        <dbReference type="Proteomes" id="UP000244870"/>
    </source>
</evidence>
<evidence type="ECO:0008006" key="7">
    <source>
        <dbReference type="Google" id="ProtNLM"/>
    </source>
</evidence>
<dbReference type="Gene3D" id="2.70.70.10">
    <property type="entry name" value="Glucose Permease (Domain IIA)"/>
    <property type="match status" value="1"/>
</dbReference>
<dbReference type="Pfam" id="PF01551">
    <property type="entry name" value="Peptidase_M23"/>
    <property type="match status" value="1"/>
</dbReference>
<proteinExistence type="predicted"/>
<evidence type="ECO:0000313" key="5">
    <source>
        <dbReference type="EMBL" id="AWF95687.1"/>
    </source>
</evidence>
<feature type="compositionally biased region" description="Polar residues" evidence="1">
    <location>
        <begin position="417"/>
        <end position="432"/>
    </location>
</feature>
<dbReference type="AlphaFoldDB" id="A0A2S1KRP3"/>
<dbReference type="GO" id="GO:0004222">
    <property type="term" value="F:metalloendopeptidase activity"/>
    <property type="evidence" value="ECO:0007669"/>
    <property type="project" value="TreeGrafter"/>
</dbReference>
<feature type="region of interest" description="Disordered" evidence="1">
    <location>
        <begin position="231"/>
        <end position="256"/>
    </location>
</feature>
<feature type="domain" description="Phage tail lysozyme" evidence="4">
    <location>
        <begin position="90"/>
        <end position="219"/>
    </location>
</feature>
<evidence type="ECO:0000259" key="4">
    <source>
        <dbReference type="Pfam" id="PF18013"/>
    </source>
</evidence>
<keyword evidence="2" id="KW-0812">Transmembrane</keyword>
<accession>A0A2S1KRP3</accession>
<dbReference type="Gene3D" id="1.10.530.10">
    <property type="match status" value="1"/>
</dbReference>
<protein>
    <recommendedName>
        <fullName evidence="7">Lysostaphin</fullName>
    </recommendedName>
</protein>
<dbReference type="InterPro" id="IPR016047">
    <property type="entry name" value="M23ase_b-sheet_dom"/>
</dbReference>
<evidence type="ECO:0000256" key="2">
    <source>
        <dbReference type="SAM" id="Phobius"/>
    </source>
</evidence>
<dbReference type="PANTHER" id="PTHR21666:SF270">
    <property type="entry name" value="MUREIN HYDROLASE ACTIVATOR ENVC"/>
    <property type="match status" value="1"/>
</dbReference>
<sequence length="432" mass="45260">MNEEQANRSQSMAQTGRQATDLIKILWRWGKYLVPALLVFIGGLFLTMLFVGMMAGSEDENCYVDNGVGSANTTIIGGDWKDKSTSTHKAMEYAADQFKDNLHMSGDNIAAALAIGLRESGFNPLSVNPSGAVKGIWQWGAGGINGNRYGSTADTVEGQVALAITELRTTHMATLNHMHDASLQASLDAWDVYFEGLSLSDPQRKVEQTAATAKEVKSVFNLNFAGSTSTGAGNDGGNALDGANSDTSDCGTSSGTASGLPVKGQYNITGGYPNYAGAAGSEHYGTDFQTVGAQETGEASNVYSVSDGTVVAKSSDSIGGNWVVIKNTDGTYAYYGHAPTQDAIVVNQGQTVKKGQHISHQGQTGLATGVHVHFAVNKKQNAFAPRSDGLISPGDYLTALPKQAIPGNGLVAPAGPFQSNESEENGTIKSKQ</sequence>
<dbReference type="Proteomes" id="UP000244870">
    <property type="component" value="Chromosome"/>
</dbReference>
<organism evidence="5 6">
    <name type="scientific">Weissella cibaria</name>
    <dbReference type="NCBI Taxonomy" id="137591"/>
    <lineage>
        <taxon>Bacteria</taxon>
        <taxon>Bacillati</taxon>
        <taxon>Bacillota</taxon>
        <taxon>Bacilli</taxon>
        <taxon>Lactobacillales</taxon>
        <taxon>Lactobacillaceae</taxon>
        <taxon>Weissella</taxon>
    </lineage>
</organism>
<dbReference type="InterPro" id="IPR050570">
    <property type="entry name" value="Cell_wall_metabolism_enzyme"/>
</dbReference>
<feature type="domain" description="M23ase beta-sheet core" evidence="3">
    <location>
        <begin position="282"/>
        <end position="385"/>
    </location>
</feature>
<feature type="compositionally biased region" description="Low complexity" evidence="1">
    <location>
        <begin position="237"/>
        <end position="256"/>
    </location>
</feature>
<dbReference type="CDD" id="cd12797">
    <property type="entry name" value="M23_peptidase"/>
    <property type="match status" value="1"/>
</dbReference>
<dbReference type="Pfam" id="PF18013">
    <property type="entry name" value="Phage_lysozyme2"/>
    <property type="match status" value="1"/>
</dbReference>
<name>A0A2S1KRP3_9LACO</name>
<dbReference type="InterPro" id="IPR041219">
    <property type="entry name" value="Phage_lysozyme2"/>
</dbReference>
<dbReference type="RefSeq" id="WP_242981028.1">
    <property type="nucleotide sequence ID" value="NZ_CP020928.1"/>
</dbReference>
<feature type="region of interest" description="Disordered" evidence="1">
    <location>
        <begin position="408"/>
        <end position="432"/>
    </location>
</feature>
<dbReference type="SUPFAM" id="SSF51261">
    <property type="entry name" value="Duplicated hybrid motif"/>
    <property type="match status" value="1"/>
</dbReference>
<dbReference type="EMBL" id="CP020928">
    <property type="protein sequence ID" value="AWF95687.1"/>
    <property type="molecule type" value="Genomic_DNA"/>
</dbReference>
<keyword evidence="2" id="KW-0472">Membrane</keyword>
<gene>
    <name evidence="5" type="ORF">B6254_1283</name>
</gene>
<evidence type="ECO:0000256" key="1">
    <source>
        <dbReference type="SAM" id="MobiDB-lite"/>
    </source>
</evidence>